<organism evidence="4 5">
    <name type="scientific">Symbiodinium pilosum</name>
    <name type="common">Dinoflagellate</name>
    <dbReference type="NCBI Taxonomy" id="2952"/>
    <lineage>
        <taxon>Eukaryota</taxon>
        <taxon>Sar</taxon>
        <taxon>Alveolata</taxon>
        <taxon>Dinophyceae</taxon>
        <taxon>Suessiales</taxon>
        <taxon>Symbiodiniaceae</taxon>
        <taxon>Symbiodinium</taxon>
    </lineage>
</organism>
<keyword evidence="1" id="KW-0479">Metal-binding</keyword>
<protein>
    <submittedName>
        <fullName evidence="4">MAP1D protein</fullName>
    </submittedName>
</protein>
<keyword evidence="1" id="KW-0863">Zinc-finger</keyword>
<feature type="transmembrane region" description="Helical" evidence="2">
    <location>
        <begin position="83"/>
        <end position="106"/>
    </location>
</feature>
<keyword evidence="2" id="KW-1133">Transmembrane helix</keyword>
<evidence type="ECO:0000256" key="2">
    <source>
        <dbReference type="SAM" id="Phobius"/>
    </source>
</evidence>
<keyword evidence="2" id="KW-0812">Transmembrane</keyword>
<dbReference type="Proteomes" id="UP000649617">
    <property type="component" value="Unassembled WGS sequence"/>
</dbReference>
<dbReference type="InterPro" id="IPR000571">
    <property type="entry name" value="Znf_CCCH"/>
</dbReference>
<dbReference type="OrthoDB" id="406960at2759"/>
<accession>A0A812V8Q6</accession>
<evidence type="ECO:0000313" key="5">
    <source>
        <dbReference type="Proteomes" id="UP000649617"/>
    </source>
</evidence>
<sequence>MCKDPYACTGDHCCRQTVAECPMGERVASPMLSLELPEWIGQFTPDMAELMRSTTTLDAYSQFLESLGTTSRAPSLAQQIGDYAWAGSAVLIAIGLTCSCLACYYMGVINATHIRKVVLGPARLLNAYHADPVTIFASGNMPRDKKREAPLPPMRPAHEIEEERKDNEACAALEDAWDIATLKGMRHLVSKANDPDPFQATLLRFVGKNSDRESEAMDCNDNVQDGRERGAVCEVRNSGWKHIEDLRAAVQAAKFQDISESHMKEAQALLAALVARTHELPSDRCVLDPDGKGIKLLPKGQQRAVWHITGDAYTFEQGSSQGGDMGVDISPPKDLLGDAAVDDARPVCAQWAKSSRCKAGRDCPWRHCRPQAGDSVRECILFDDV</sequence>
<evidence type="ECO:0000313" key="4">
    <source>
        <dbReference type="EMBL" id="CAE7616163.1"/>
    </source>
</evidence>
<feature type="domain" description="C3H1-type" evidence="3">
    <location>
        <begin position="342"/>
        <end position="370"/>
    </location>
</feature>
<keyword evidence="2" id="KW-0472">Membrane</keyword>
<reference evidence="4" key="1">
    <citation type="submission" date="2021-02" db="EMBL/GenBank/DDBJ databases">
        <authorList>
            <person name="Dougan E. K."/>
            <person name="Rhodes N."/>
            <person name="Thang M."/>
            <person name="Chan C."/>
        </authorList>
    </citation>
    <scope>NUCLEOTIDE SEQUENCE</scope>
</reference>
<dbReference type="GO" id="GO:0008270">
    <property type="term" value="F:zinc ion binding"/>
    <property type="evidence" value="ECO:0007669"/>
    <property type="project" value="UniProtKB-KW"/>
</dbReference>
<comment type="caution">
    <text evidence="4">The sequence shown here is derived from an EMBL/GenBank/DDBJ whole genome shotgun (WGS) entry which is preliminary data.</text>
</comment>
<gene>
    <name evidence="4" type="primary">MAP1D</name>
    <name evidence="4" type="ORF">SPIL2461_LOCUS16191</name>
</gene>
<feature type="zinc finger region" description="C3H1-type" evidence="1">
    <location>
        <begin position="342"/>
        <end position="370"/>
    </location>
</feature>
<keyword evidence="5" id="KW-1185">Reference proteome</keyword>
<dbReference type="EMBL" id="CAJNIZ010041624">
    <property type="protein sequence ID" value="CAE7616163.1"/>
    <property type="molecule type" value="Genomic_DNA"/>
</dbReference>
<proteinExistence type="predicted"/>
<dbReference type="PROSITE" id="PS50103">
    <property type="entry name" value="ZF_C3H1"/>
    <property type="match status" value="1"/>
</dbReference>
<dbReference type="AlphaFoldDB" id="A0A812V8Q6"/>
<evidence type="ECO:0000256" key="1">
    <source>
        <dbReference type="PROSITE-ProRule" id="PRU00723"/>
    </source>
</evidence>
<evidence type="ECO:0000259" key="3">
    <source>
        <dbReference type="PROSITE" id="PS50103"/>
    </source>
</evidence>
<keyword evidence="1" id="KW-0862">Zinc</keyword>
<name>A0A812V8Q6_SYMPI</name>